<name>A0A3M6UGN0_POCDA</name>
<sequence>MSSQGEFRVAIYASEYKQICAWVLKERSLETGGDLFGLWNNDHTAVIQLVLGPGKDCQRTSGSFYQDVNYLEKVGCHLTSKEGLCHIGEWHSHHTIGLKRPSGGDERTVWTNMPKYGLSRFLLFIANIENRDLSASAGCFLFEFEKNTNKRKPVRKGKFVLLKNESPFRSRCHDVFAEDAECLNQEEKVGLLELSKKAISVPKERPVVTQRQPFDEERGGGNEDDKEFTVAIYVSEYKQICAWVFKNQDLETGGDLFGLWYDDYTAVVQFVLGPGINCQRTTTSFFQDVEYLEKVGSHLTGKEGLCHIGEWHSHHKIGLKQPSNGDKRTVWTNMPKYGLSRFLLFIANFETHESTYDSVSVGCFLFKESKTSHRKLFSGRFKLLPTESPFRSKCVRNPSLIEGAEGLNENKEINSLDEVVTGSSEMKEDGERPLMVRDESKDLAAKQYPAESLNESNEINSLNKVITGSSEMQEDVKRPLMEEKDLHTMSDKDDQRKVVCFLQPNFTDLLRDKEAVKKRFSVTVFDDCDTIHVRVESNNKDEPEKRVAFKIFRELPSCEEVQKIASDLVSTLPALEEPQIAILVSEDDHVRACVRPKSTDPLEQAAVLRQPRKSQLYSRSRGILESKLLEERKVAVVGLGSGGSHVAIELAKAGVGKFVLVDYDRIELHNIIRHVCGLSDLGRLKTNVMRDHILDKNPFAEVEIHNTNINSLEEAREILKGCDVIIAATDNIRSRLNINTLSIELGITTLYGKCAVRAAGGEVLRVRPKAGPCFSCIYADAAMEASAEEMSSFRQAREANPPYIGDDEVKATIQVGLSSDIIPVANMLVKLALVELCRGKDSALATLEKDLEAPYYMWANRREQQYAGYPPEGFHRFDQPGILRWYPMTSERKPDCKTCQDMGATMAADDETNPRVYLFKDDYDMIQLLVRFHPTRNTGGDLFGLWTNDGEPVLHIVTGQGIETVSSPQQVFSSNNTSFDSRIEDLDTRLRNKFHLIHLGKWQYMPRSEQTETEIISTVGQNTLSRRAGLMRDFLLILASCDDQSPKVELNPYFLSQSSITRGEIADALPRHSIYKEDDDIASVVDSLIDRGSFWEENINSAGLATRVGGNREEMEAPDKRESYENQTSDKITSKNPETFLENSDPKLKLYMFQDHLQMIRDVVCCHPDAEAGGDLYGLWTNDGEPVLHRVTNAKNSATRNAILPEAPYLPCVGRWKYMSVWENISSEIVAICGSSQPDEKSFVFLMIERKEDKFMSAFIRSDKSYFPRKMEIEVLDRKEAIRGENFTDKDDRYEETVQGERQSCSDLAVSDFHRFETGFACNPHELKVYLFEEDYEMMKNLVLRYPNVETGGDLFGLWTSDGDAVLHMVLGPGENCKRTATSFYQDIPYLQEKGELLTTKYMLCHIGEWHSHHQLHLYEPSHGDSSTVIRHYPHGT</sequence>
<dbReference type="InterPro" id="IPR045886">
    <property type="entry name" value="ThiF/MoeB/HesA"/>
</dbReference>
<feature type="region of interest" description="Disordered" evidence="1">
    <location>
        <begin position="1109"/>
        <end position="1139"/>
    </location>
</feature>
<dbReference type="Gene3D" id="3.40.50.720">
    <property type="entry name" value="NAD(P)-binding Rossmann-like Domain"/>
    <property type="match status" value="1"/>
</dbReference>
<dbReference type="InterPro" id="IPR000594">
    <property type="entry name" value="ThiF_NAD_FAD-bd"/>
</dbReference>
<comment type="caution">
    <text evidence="3">The sequence shown here is derived from an EMBL/GenBank/DDBJ whole genome shotgun (WGS) entry which is preliminary data.</text>
</comment>
<gene>
    <name evidence="3" type="ORF">pdam_00020802</name>
</gene>
<dbReference type="PANTHER" id="PTHR43267">
    <property type="entry name" value="TRNA THREONYLCARBAMOYLADENOSINE DEHYDRATASE"/>
    <property type="match status" value="1"/>
</dbReference>
<dbReference type="OrthoDB" id="5963632at2759"/>
<feature type="non-terminal residue" evidence="3">
    <location>
        <position position="1437"/>
    </location>
</feature>
<evidence type="ECO:0000259" key="2">
    <source>
        <dbReference type="Pfam" id="PF00899"/>
    </source>
</evidence>
<keyword evidence="4" id="KW-1185">Reference proteome</keyword>
<evidence type="ECO:0000313" key="3">
    <source>
        <dbReference type="EMBL" id="RMX52538.1"/>
    </source>
</evidence>
<reference evidence="3 4" key="1">
    <citation type="journal article" date="2018" name="Sci. Rep.">
        <title>Comparative analysis of the Pocillopora damicornis genome highlights role of immune system in coral evolution.</title>
        <authorList>
            <person name="Cunning R."/>
            <person name="Bay R.A."/>
            <person name="Gillette P."/>
            <person name="Baker A.C."/>
            <person name="Traylor-Knowles N."/>
        </authorList>
    </citation>
    <scope>NUCLEOTIDE SEQUENCE [LARGE SCALE GENOMIC DNA]</scope>
    <source>
        <strain evidence="3">RSMAS</strain>
        <tissue evidence="3">Whole animal</tissue>
    </source>
</reference>
<dbReference type="GO" id="GO:0061504">
    <property type="term" value="P:cyclic threonylcarbamoyladenosine biosynthetic process"/>
    <property type="evidence" value="ECO:0007669"/>
    <property type="project" value="TreeGrafter"/>
</dbReference>
<organism evidence="3 4">
    <name type="scientific">Pocillopora damicornis</name>
    <name type="common">Cauliflower coral</name>
    <name type="synonym">Millepora damicornis</name>
    <dbReference type="NCBI Taxonomy" id="46731"/>
    <lineage>
        <taxon>Eukaryota</taxon>
        <taxon>Metazoa</taxon>
        <taxon>Cnidaria</taxon>
        <taxon>Anthozoa</taxon>
        <taxon>Hexacorallia</taxon>
        <taxon>Scleractinia</taxon>
        <taxon>Astrocoeniina</taxon>
        <taxon>Pocilloporidae</taxon>
        <taxon>Pocillopora</taxon>
    </lineage>
</organism>
<accession>A0A3M6UGN0</accession>
<dbReference type="GO" id="GO:0008641">
    <property type="term" value="F:ubiquitin-like modifier activating enzyme activity"/>
    <property type="evidence" value="ECO:0007669"/>
    <property type="project" value="InterPro"/>
</dbReference>
<dbReference type="Gene3D" id="3.40.140.10">
    <property type="entry name" value="Cytidine Deaminase, domain 2"/>
    <property type="match status" value="2"/>
</dbReference>
<proteinExistence type="predicted"/>
<evidence type="ECO:0000256" key="1">
    <source>
        <dbReference type="SAM" id="MobiDB-lite"/>
    </source>
</evidence>
<protein>
    <recommendedName>
        <fullName evidence="2">THIF-type NAD/FAD binding fold domain-containing protein</fullName>
    </recommendedName>
</protein>
<feature type="compositionally biased region" description="Polar residues" evidence="1">
    <location>
        <begin position="1125"/>
        <end position="1137"/>
    </location>
</feature>
<dbReference type="GO" id="GO:0061503">
    <property type="term" value="F:tRNA threonylcarbamoyladenosine dehydratase"/>
    <property type="evidence" value="ECO:0007669"/>
    <property type="project" value="TreeGrafter"/>
</dbReference>
<dbReference type="STRING" id="46731.A0A3M6UGN0"/>
<dbReference type="PANTHER" id="PTHR43267:SF3">
    <property type="entry name" value="THIF PROTEIN"/>
    <property type="match status" value="1"/>
</dbReference>
<dbReference type="EMBL" id="RCHS01001614">
    <property type="protein sequence ID" value="RMX52538.1"/>
    <property type="molecule type" value="Genomic_DNA"/>
</dbReference>
<dbReference type="InterPro" id="IPR035985">
    <property type="entry name" value="Ubiquitin-activating_enz"/>
</dbReference>
<evidence type="ECO:0000313" key="4">
    <source>
        <dbReference type="Proteomes" id="UP000275408"/>
    </source>
</evidence>
<feature type="domain" description="THIF-type NAD/FAD binding fold" evidence="2">
    <location>
        <begin position="627"/>
        <end position="786"/>
    </location>
</feature>
<dbReference type="SUPFAM" id="SSF69572">
    <property type="entry name" value="Activating enzymes of the ubiquitin-like proteins"/>
    <property type="match status" value="1"/>
</dbReference>
<feature type="compositionally biased region" description="Basic and acidic residues" evidence="1">
    <location>
        <begin position="1110"/>
        <end position="1124"/>
    </location>
</feature>
<dbReference type="Pfam" id="PF00899">
    <property type="entry name" value="ThiF"/>
    <property type="match status" value="1"/>
</dbReference>
<dbReference type="Proteomes" id="UP000275408">
    <property type="component" value="Unassembled WGS sequence"/>
</dbReference>